<dbReference type="EMBL" id="JACBYV010000001">
    <property type="protein sequence ID" value="NYH73482.1"/>
    <property type="molecule type" value="Genomic_DNA"/>
</dbReference>
<reference evidence="1 2" key="1">
    <citation type="submission" date="2020-07" db="EMBL/GenBank/DDBJ databases">
        <title>Genomic analyses of the natural microbiome of Caenorhabditis elegans.</title>
        <authorList>
            <person name="Samuel B."/>
        </authorList>
    </citation>
    <scope>NUCLEOTIDE SEQUENCE [LARGE SCALE GENOMIC DNA]</scope>
    <source>
        <strain evidence="1 2">BIGb0408</strain>
    </source>
</reference>
<evidence type="ECO:0000313" key="2">
    <source>
        <dbReference type="Proteomes" id="UP000578688"/>
    </source>
</evidence>
<name>A0A7Y9XLG9_9GAMM</name>
<keyword evidence="2" id="KW-1185">Reference proteome</keyword>
<proteinExistence type="predicted"/>
<dbReference type="InterPro" id="IPR053804">
    <property type="entry name" value="DUF6960"/>
</dbReference>
<organism evidence="1 2">
    <name type="scientific">Phytopseudomonas flavescens</name>
    <dbReference type="NCBI Taxonomy" id="29435"/>
    <lineage>
        <taxon>Bacteria</taxon>
        <taxon>Pseudomonadati</taxon>
        <taxon>Pseudomonadota</taxon>
        <taxon>Gammaproteobacteria</taxon>
        <taxon>Pseudomonadales</taxon>
        <taxon>Pseudomonadaceae</taxon>
        <taxon>Phytopseudomonas</taxon>
    </lineage>
</organism>
<protein>
    <submittedName>
        <fullName evidence="1">Uncharacterized protein</fullName>
    </submittedName>
</protein>
<sequence>MQTNFAGSWGIYPWSPELGDNLVAPDSLDAVRSIRPYGKLFSCSGMSNGYLTLRYRDQELFVRPDLYVVVQCPGFGFLDEAKILGTGKVGVIFDIEWHYKRVEPIFYLEFSGKRSSKQYFKPDLVPIR</sequence>
<evidence type="ECO:0000313" key="1">
    <source>
        <dbReference type="EMBL" id="NYH73482.1"/>
    </source>
</evidence>
<comment type="caution">
    <text evidence="1">The sequence shown here is derived from an EMBL/GenBank/DDBJ whole genome shotgun (WGS) entry which is preliminary data.</text>
</comment>
<gene>
    <name evidence="1" type="ORF">FHR27_002092</name>
</gene>
<dbReference type="Proteomes" id="UP000578688">
    <property type="component" value="Unassembled WGS sequence"/>
</dbReference>
<accession>A0A7Y9XLG9</accession>
<dbReference type="RefSeq" id="WP_179537470.1">
    <property type="nucleotide sequence ID" value="NZ_JACBYV010000001.1"/>
</dbReference>
<dbReference type="Pfam" id="PF22283">
    <property type="entry name" value="DUF6960"/>
    <property type="match status" value="1"/>
</dbReference>
<dbReference type="AlphaFoldDB" id="A0A7Y9XLG9"/>